<evidence type="ECO:0000313" key="3">
    <source>
        <dbReference type="Proteomes" id="UP000008311"/>
    </source>
</evidence>
<name>B9T083_RICCO</name>
<dbReference type="OrthoDB" id="752671at2759"/>
<gene>
    <name evidence="2" type="ORF">RCOM_0461200</name>
</gene>
<organism evidence="2 3">
    <name type="scientific">Ricinus communis</name>
    <name type="common">Castor bean</name>
    <dbReference type="NCBI Taxonomy" id="3988"/>
    <lineage>
        <taxon>Eukaryota</taxon>
        <taxon>Viridiplantae</taxon>
        <taxon>Streptophyta</taxon>
        <taxon>Embryophyta</taxon>
        <taxon>Tracheophyta</taxon>
        <taxon>Spermatophyta</taxon>
        <taxon>Magnoliopsida</taxon>
        <taxon>eudicotyledons</taxon>
        <taxon>Gunneridae</taxon>
        <taxon>Pentapetalae</taxon>
        <taxon>rosids</taxon>
        <taxon>fabids</taxon>
        <taxon>Malpighiales</taxon>
        <taxon>Euphorbiaceae</taxon>
        <taxon>Acalyphoideae</taxon>
        <taxon>Acalypheae</taxon>
        <taxon>Ricinus</taxon>
    </lineage>
</organism>
<dbReference type="eggNOG" id="ENOG502S2C5">
    <property type="taxonomic scope" value="Eukaryota"/>
</dbReference>
<feature type="compositionally biased region" description="Basic and acidic residues" evidence="1">
    <location>
        <begin position="88"/>
        <end position="101"/>
    </location>
</feature>
<evidence type="ECO:0000256" key="1">
    <source>
        <dbReference type="SAM" id="MobiDB-lite"/>
    </source>
</evidence>
<feature type="region of interest" description="Disordered" evidence="1">
    <location>
        <begin position="84"/>
        <end position="154"/>
    </location>
</feature>
<proteinExistence type="predicted"/>
<dbReference type="FunCoup" id="B9T083">
    <property type="interactions" value="31"/>
</dbReference>
<sequence>MGEYRDHHLDPEEEDEEEEEALSLCDLPLEDDNEIPEMASRSHSRRSSSEPSELFEFFSNFSSEMCSAEDIIFCGKLIPFKDLSPPHQQDKRHISFRRRSESLSGLHSSSVSRSNSINNMMRNSRSLDYSRLERFPTSKTTTESDNSMERNSSLRSNMAKRTVVKPRWYVLMFGVVKPPTEMGLRDIKSRQVRRNSLNMMLPPPVADTVKKPPVGKGSCKLLKVLSCRDPASVAVTTPLCVPPA</sequence>
<feature type="compositionally biased region" description="Polar residues" evidence="1">
    <location>
        <begin position="137"/>
        <end position="154"/>
    </location>
</feature>
<dbReference type="InParanoid" id="B9T083"/>
<reference evidence="3" key="1">
    <citation type="journal article" date="2010" name="Nat. Biotechnol.">
        <title>Draft genome sequence of the oilseed species Ricinus communis.</title>
        <authorList>
            <person name="Chan A.P."/>
            <person name="Crabtree J."/>
            <person name="Zhao Q."/>
            <person name="Lorenzi H."/>
            <person name="Orvis J."/>
            <person name="Puiu D."/>
            <person name="Melake-Berhan A."/>
            <person name="Jones K.M."/>
            <person name="Redman J."/>
            <person name="Chen G."/>
            <person name="Cahoon E.B."/>
            <person name="Gedil M."/>
            <person name="Stanke M."/>
            <person name="Haas B.J."/>
            <person name="Wortman J.R."/>
            <person name="Fraser-Liggett C.M."/>
            <person name="Ravel J."/>
            <person name="Rabinowicz P.D."/>
        </authorList>
    </citation>
    <scope>NUCLEOTIDE SEQUENCE [LARGE SCALE GENOMIC DNA]</scope>
    <source>
        <strain evidence="3">cv. Hale</strain>
    </source>
</reference>
<dbReference type="KEGG" id="rcu:8285813"/>
<protein>
    <submittedName>
        <fullName evidence="2">Uncharacterized protein</fullName>
    </submittedName>
</protein>
<dbReference type="AlphaFoldDB" id="B9T083"/>
<feature type="region of interest" description="Disordered" evidence="1">
    <location>
        <begin position="1"/>
        <end position="49"/>
    </location>
</feature>
<accession>B9T083</accession>
<dbReference type="EMBL" id="EQ974298">
    <property type="protein sequence ID" value="EEF30722.1"/>
    <property type="molecule type" value="Genomic_DNA"/>
</dbReference>
<keyword evidence="3" id="KW-1185">Reference proteome</keyword>
<feature type="compositionally biased region" description="Basic and acidic residues" evidence="1">
    <location>
        <begin position="1"/>
        <end position="10"/>
    </location>
</feature>
<dbReference type="PANTHER" id="PTHR34130:SF3">
    <property type="entry name" value="DUF1645 FAMILY PROTEIN"/>
    <property type="match status" value="1"/>
</dbReference>
<evidence type="ECO:0000313" key="2">
    <source>
        <dbReference type="EMBL" id="EEF30722.1"/>
    </source>
</evidence>
<feature type="compositionally biased region" description="Acidic residues" evidence="1">
    <location>
        <begin position="11"/>
        <end position="21"/>
    </location>
</feature>
<dbReference type="Proteomes" id="UP000008311">
    <property type="component" value="Unassembled WGS sequence"/>
</dbReference>
<dbReference type="PANTHER" id="PTHR34130">
    <property type="entry name" value="OS08G0243800 PROTEIN"/>
    <property type="match status" value="1"/>
</dbReference>
<feature type="compositionally biased region" description="Low complexity" evidence="1">
    <location>
        <begin position="102"/>
        <end position="126"/>
    </location>
</feature>